<dbReference type="InterPro" id="IPR025051">
    <property type="entry name" value="DUF3990"/>
</dbReference>
<dbReference type="Pfam" id="PF13151">
    <property type="entry name" value="DUF3990"/>
    <property type="match status" value="1"/>
</dbReference>
<name>A0A412TJV2_9BACT</name>
<dbReference type="RefSeq" id="WP_118160796.1">
    <property type="nucleotide sequence ID" value="NZ_CABJFF010000015.1"/>
</dbReference>
<dbReference type="EMBL" id="QRYC01000039">
    <property type="protein sequence ID" value="RGU54057.1"/>
    <property type="molecule type" value="Genomic_DNA"/>
</dbReference>
<accession>A0A412TJV2</accession>
<sequence length="160" mass="18527">MKLYHGSSVVVRKPLIARGRKTTDFGKGFYTTTDFEQAARWARIKRERLGHGKAVVSVYDFDERFLEADEFQVLRYQGATEKWLDLVVRNRKGVLEHHYDLVMGPVANDRLYATIIMYEKGDLSVEAAIVQLKTHVLFDQLSFHSREALKCLRFVSSEEV</sequence>
<protein>
    <submittedName>
        <fullName evidence="1">DUF3990 domain-containing protein</fullName>
    </submittedName>
</protein>
<comment type="caution">
    <text evidence="1">The sequence shown here is derived from an EMBL/GenBank/DDBJ whole genome shotgun (WGS) entry which is preliminary data.</text>
</comment>
<evidence type="ECO:0000313" key="1">
    <source>
        <dbReference type="EMBL" id="RGU54057.1"/>
    </source>
</evidence>
<evidence type="ECO:0000313" key="2">
    <source>
        <dbReference type="Proteomes" id="UP000284243"/>
    </source>
</evidence>
<dbReference type="SUPFAM" id="SSF56399">
    <property type="entry name" value="ADP-ribosylation"/>
    <property type="match status" value="1"/>
</dbReference>
<reference evidence="1 2" key="1">
    <citation type="submission" date="2018-08" db="EMBL/GenBank/DDBJ databases">
        <title>A genome reference for cultivated species of the human gut microbiota.</title>
        <authorList>
            <person name="Zou Y."/>
            <person name="Xue W."/>
            <person name="Luo G."/>
        </authorList>
    </citation>
    <scope>NUCLEOTIDE SEQUENCE [LARGE SCALE GENOMIC DNA]</scope>
    <source>
        <strain evidence="1 2">AF16-14</strain>
    </source>
</reference>
<proteinExistence type="predicted"/>
<organism evidence="1 2">
    <name type="scientific">Odoribacter splanchnicus</name>
    <dbReference type="NCBI Taxonomy" id="28118"/>
    <lineage>
        <taxon>Bacteria</taxon>
        <taxon>Pseudomonadati</taxon>
        <taxon>Bacteroidota</taxon>
        <taxon>Bacteroidia</taxon>
        <taxon>Bacteroidales</taxon>
        <taxon>Odoribacteraceae</taxon>
        <taxon>Odoribacter</taxon>
    </lineage>
</organism>
<gene>
    <name evidence="1" type="ORF">DWW57_17745</name>
</gene>
<dbReference type="Proteomes" id="UP000284243">
    <property type="component" value="Unassembled WGS sequence"/>
</dbReference>
<dbReference type="AlphaFoldDB" id="A0A412TJV2"/>